<sequence length="755" mass="86661">MAPRKAKVYSRFNVGVFMKEKTRLREETAKAHKVLVKERAKLSKLIRKIDMVSEDIQELADQSFQAGTNVPQKKKSSFLSKQSVESRCKHPTALPSNGQKGPASTIQTQRRSQTYQAAKEIHGAGLNDDTPAHIGLLSTTEKRCPTKILVEFMSKSKKFSKKVFPKIYKKAAEAFEISEVNMLRSVSIFYSRGVMGKKKYRSVYRSLSMTTNPKKKTKTTRIQVMSCSLPRLLPYNKLITFLNEVDIGTLKSVREDFCSDLELEDRVDGCYRDLSEYLVRLASFYLTTLPPEDFDWFGQPSTFQVAIGGDGAPFGKFDQSFAWLITFLNVGHKILSSEDNFLIFGSNCSEQSTAARRYIAMIAKEMEEIEKGLFRFGDTIIRFSKSFGSEQHNDFRPWEYHKRLAVAKKVADLKGKLNKTTQAPHTKRSKVTAFIASNKSRQEFEPLIGKFIDRAHVDPLHLKNNACQHIHKIMLYEAIQKSSLDSNVTNMREVPKDAPLLKFVQALKCECQLSRLANKVTRWFNETKADGKEFDYRFTGRDSRMFLHNFMYLVQSLESHADTATQTFRLNVFAFVGLELRNAVSLFCRMNISEDEIRELTSHCTNYFRAYSFFIGMVSPTVWTIGHIVPVHARDTKSKYGKGLSVTSMEGREAKNMAISRYSQNTNYAMRWQQIFRHEFLSLIWLRERGYNLCNYSPSKERYFPKRVAQINFCFCGCPKPEVSETCGYCLHPHRQAIVLSCQLGRLAVDKKLMT</sequence>
<reference evidence="2" key="1">
    <citation type="journal article" date="2023" name="G3 (Bethesda)">
        <title>Whole genome assembly and annotation of the endangered Caribbean coral Acropora cervicornis.</title>
        <authorList>
            <person name="Selwyn J.D."/>
            <person name="Vollmer S.V."/>
        </authorList>
    </citation>
    <scope>NUCLEOTIDE SEQUENCE</scope>
    <source>
        <strain evidence="2">K2</strain>
    </source>
</reference>
<organism evidence="2 3">
    <name type="scientific">Acropora cervicornis</name>
    <name type="common">Staghorn coral</name>
    <dbReference type="NCBI Taxonomy" id="6130"/>
    <lineage>
        <taxon>Eukaryota</taxon>
        <taxon>Metazoa</taxon>
        <taxon>Cnidaria</taxon>
        <taxon>Anthozoa</taxon>
        <taxon>Hexacorallia</taxon>
        <taxon>Scleractinia</taxon>
        <taxon>Astrocoeniina</taxon>
        <taxon>Acroporidae</taxon>
        <taxon>Acropora</taxon>
    </lineage>
</organism>
<protein>
    <submittedName>
        <fullName evidence="2">Uncharacterized protein</fullName>
    </submittedName>
</protein>
<evidence type="ECO:0000256" key="1">
    <source>
        <dbReference type="SAM" id="MobiDB-lite"/>
    </source>
</evidence>
<reference evidence="2" key="2">
    <citation type="journal article" date="2023" name="Science">
        <title>Genomic signatures of disease resistance in endangered staghorn corals.</title>
        <authorList>
            <person name="Vollmer S.V."/>
            <person name="Selwyn J.D."/>
            <person name="Despard B.A."/>
            <person name="Roesel C.L."/>
        </authorList>
    </citation>
    <scope>NUCLEOTIDE SEQUENCE</scope>
    <source>
        <strain evidence="2">K2</strain>
    </source>
</reference>
<dbReference type="Proteomes" id="UP001249851">
    <property type="component" value="Unassembled WGS sequence"/>
</dbReference>
<accession>A0AAD9UWM4</accession>
<feature type="region of interest" description="Disordered" evidence="1">
    <location>
        <begin position="87"/>
        <end position="111"/>
    </location>
</feature>
<feature type="compositionally biased region" description="Polar residues" evidence="1">
    <location>
        <begin position="94"/>
        <end position="111"/>
    </location>
</feature>
<dbReference type="AlphaFoldDB" id="A0AAD9UWM4"/>
<proteinExistence type="predicted"/>
<name>A0AAD9UWM4_ACRCE</name>
<evidence type="ECO:0000313" key="3">
    <source>
        <dbReference type="Proteomes" id="UP001249851"/>
    </source>
</evidence>
<keyword evidence="3" id="KW-1185">Reference proteome</keyword>
<gene>
    <name evidence="2" type="ORF">P5673_026058</name>
</gene>
<comment type="caution">
    <text evidence="2">The sequence shown here is derived from an EMBL/GenBank/DDBJ whole genome shotgun (WGS) entry which is preliminary data.</text>
</comment>
<dbReference type="EMBL" id="JARQWQ010000084">
    <property type="protein sequence ID" value="KAK2552678.1"/>
    <property type="molecule type" value="Genomic_DNA"/>
</dbReference>
<evidence type="ECO:0000313" key="2">
    <source>
        <dbReference type="EMBL" id="KAK2552678.1"/>
    </source>
</evidence>